<sequence>MSFFSTRREGGPGALLRLMTLLTAILIVLPTFVVIPASFTAGETFQFPPREWSLRWYENFFTSRMWLSSLLQSLQIASLTAVLATVLGISTAIGLTRIPRRTGAVLRLFFSLPLTVPSVVIGIAVYAVFLKWHLAGTLSGLVLAHTALAIPFVITTVAASLTGYDNTLDLASSSLGAGGITTLLRIKIPLLAPGVISGFLFAFVSSFDEFVVALFLQTPKLRTLPVQMYNSIVLDMDPTISAASSVIVVATTIVFLLVSLRAGNKI</sequence>
<keyword evidence="3" id="KW-1003">Cell membrane</keyword>
<organism evidence="10 11">
    <name type="scientific">Rhizobium miluonense</name>
    <dbReference type="NCBI Taxonomy" id="411945"/>
    <lineage>
        <taxon>Bacteria</taxon>
        <taxon>Pseudomonadati</taxon>
        <taxon>Pseudomonadota</taxon>
        <taxon>Alphaproteobacteria</taxon>
        <taxon>Hyphomicrobiales</taxon>
        <taxon>Rhizobiaceae</taxon>
        <taxon>Rhizobium/Agrobacterium group</taxon>
        <taxon>Rhizobium</taxon>
    </lineage>
</organism>
<comment type="similarity">
    <text evidence="8">Belongs to the binding-protein-dependent transport system permease family.</text>
</comment>
<evidence type="ECO:0000256" key="2">
    <source>
        <dbReference type="ARBA" id="ARBA00022448"/>
    </source>
</evidence>
<feature type="transmembrane region" description="Helical" evidence="8">
    <location>
        <begin position="108"/>
        <end position="129"/>
    </location>
</feature>
<evidence type="ECO:0000313" key="10">
    <source>
        <dbReference type="EMBL" id="SCB36067.1"/>
    </source>
</evidence>
<dbReference type="InterPro" id="IPR035906">
    <property type="entry name" value="MetI-like_sf"/>
</dbReference>
<dbReference type="STRING" id="411945.GA0061102_102462"/>
<dbReference type="AlphaFoldDB" id="A0A1C3W796"/>
<dbReference type="PROSITE" id="PS50928">
    <property type="entry name" value="ABC_TM1"/>
    <property type="match status" value="1"/>
</dbReference>
<dbReference type="PANTHER" id="PTHR43357:SF4">
    <property type="entry name" value="INNER MEMBRANE ABC TRANSPORTER PERMEASE PROTEIN YDCV"/>
    <property type="match status" value="1"/>
</dbReference>
<evidence type="ECO:0000313" key="11">
    <source>
        <dbReference type="Proteomes" id="UP000199435"/>
    </source>
</evidence>
<dbReference type="EMBL" id="FMAH01000024">
    <property type="protein sequence ID" value="SCB36067.1"/>
    <property type="molecule type" value="Genomic_DNA"/>
</dbReference>
<keyword evidence="4" id="KW-0997">Cell inner membrane</keyword>
<evidence type="ECO:0000256" key="3">
    <source>
        <dbReference type="ARBA" id="ARBA00022475"/>
    </source>
</evidence>
<accession>A0A1C3W796</accession>
<feature type="domain" description="ABC transmembrane type-1" evidence="9">
    <location>
        <begin position="70"/>
        <end position="258"/>
    </location>
</feature>
<keyword evidence="5 8" id="KW-0812">Transmembrane</keyword>
<dbReference type="OrthoDB" id="9815533at2"/>
<feature type="transmembrane region" description="Helical" evidence="8">
    <location>
        <begin position="141"/>
        <end position="164"/>
    </location>
</feature>
<dbReference type="RefSeq" id="WP_092852218.1">
    <property type="nucleotide sequence ID" value="NZ_FMAH01000024.1"/>
</dbReference>
<keyword evidence="7 8" id="KW-0472">Membrane</keyword>
<reference evidence="11" key="1">
    <citation type="submission" date="2016-08" db="EMBL/GenBank/DDBJ databases">
        <authorList>
            <person name="Varghese N."/>
            <person name="Submissions Spin"/>
        </authorList>
    </citation>
    <scope>NUCLEOTIDE SEQUENCE [LARGE SCALE GENOMIC DNA]</scope>
    <source>
        <strain evidence="11">HAMBI 2971</strain>
    </source>
</reference>
<evidence type="ECO:0000256" key="6">
    <source>
        <dbReference type="ARBA" id="ARBA00022989"/>
    </source>
</evidence>
<feature type="transmembrane region" description="Helical" evidence="8">
    <location>
        <begin position="21"/>
        <end position="39"/>
    </location>
</feature>
<dbReference type="GO" id="GO:0055085">
    <property type="term" value="P:transmembrane transport"/>
    <property type="evidence" value="ECO:0007669"/>
    <property type="project" value="InterPro"/>
</dbReference>
<dbReference type="PANTHER" id="PTHR43357">
    <property type="entry name" value="INNER MEMBRANE ABC TRANSPORTER PERMEASE PROTEIN YDCV"/>
    <property type="match status" value="1"/>
</dbReference>
<proteinExistence type="inferred from homology"/>
<feature type="transmembrane region" description="Helical" evidence="8">
    <location>
        <begin position="240"/>
        <end position="260"/>
    </location>
</feature>
<feature type="transmembrane region" description="Helical" evidence="8">
    <location>
        <begin position="190"/>
        <end position="216"/>
    </location>
</feature>
<name>A0A1C3W796_9HYPH</name>
<gene>
    <name evidence="10" type="ORF">GA0061102_102462</name>
</gene>
<evidence type="ECO:0000256" key="7">
    <source>
        <dbReference type="ARBA" id="ARBA00023136"/>
    </source>
</evidence>
<keyword evidence="11" id="KW-1185">Reference proteome</keyword>
<keyword evidence="2 8" id="KW-0813">Transport</keyword>
<dbReference type="CDD" id="cd06261">
    <property type="entry name" value="TM_PBP2"/>
    <property type="match status" value="1"/>
</dbReference>
<comment type="subcellular location">
    <subcellularLocation>
        <location evidence="1">Cell inner membrane</location>
        <topology evidence="1">Multi-pass membrane protein</topology>
    </subcellularLocation>
    <subcellularLocation>
        <location evidence="8">Cell membrane</location>
        <topology evidence="8">Multi-pass membrane protein</topology>
    </subcellularLocation>
</comment>
<dbReference type="Gene3D" id="1.10.3720.10">
    <property type="entry name" value="MetI-like"/>
    <property type="match status" value="1"/>
</dbReference>
<evidence type="ECO:0000256" key="1">
    <source>
        <dbReference type="ARBA" id="ARBA00004429"/>
    </source>
</evidence>
<evidence type="ECO:0000259" key="9">
    <source>
        <dbReference type="PROSITE" id="PS50928"/>
    </source>
</evidence>
<evidence type="ECO:0000256" key="8">
    <source>
        <dbReference type="RuleBase" id="RU363032"/>
    </source>
</evidence>
<protein>
    <submittedName>
        <fullName evidence="10">Putative spermidine/putrescine transport system permease protein</fullName>
    </submittedName>
</protein>
<dbReference type="GO" id="GO:0005886">
    <property type="term" value="C:plasma membrane"/>
    <property type="evidence" value="ECO:0007669"/>
    <property type="project" value="UniProtKB-SubCell"/>
</dbReference>
<feature type="transmembrane region" description="Helical" evidence="8">
    <location>
        <begin position="74"/>
        <end position="96"/>
    </location>
</feature>
<dbReference type="SUPFAM" id="SSF161098">
    <property type="entry name" value="MetI-like"/>
    <property type="match status" value="1"/>
</dbReference>
<dbReference type="Pfam" id="PF00528">
    <property type="entry name" value="BPD_transp_1"/>
    <property type="match status" value="1"/>
</dbReference>
<dbReference type="InterPro" id="IPR000515">
    <property type="entry name" value="MetI-like"/>
</dbReference>
<dbReference type="Proteomes" id="UP000199435">
    <property type="component" value="Unassembled WGS sequence"/>
</dbReference>
<keyword evidence="6 8" id="KW-1133">Transmembrane helix</keyword>
<evidence type="ECO:0000256" key="4">
    <source>
        <dbReference type="ARBA" id="ARBA00022519"/>
    </source>
</evidence>
<evidence type="ECO:0000256" key="5">
    <source>
        <dbReference type="ARBA" id="ARBA00022692"/>
    </source>
</evidence>